<keyword evidence="6" id="KW-0106">Calcium</keyword>
<keyword evidence="3" id="KW-0378">Hydrolase</keyword>
<evidence type="ECO:0000256" key="5">
    <source>
        <dbReference type="PIRSR" id="PIRSR001227-1"/>
    </source>
</evidence>
<dbReference type="InterPro" id="IPR043147">
    <property type="entry name" value="Penicillin_amidase_A-knob"/>
</dbReference>
<evidence type="ECO:0000256" key="1">
    <source>
        <dbReference type="ARBA" id="ARBA00006586"/>
    </source>
</evidence>
<dbReference type="EMBL" id="CP060139">
    <property type="protein sequence ID" value="QNR23442.1"/>
    <property type="molecule type" value="Genomic_DNA"/>
</dbReference>
<dbReference type="Gene3D" id="1.10.439.10">
    <property type="entry name" value="Penicillin Amidohydrolase, domain 1"/>
    <property type="match status" value="1"/>
</dbReference>
<comment type="cofactor">
    <cofactor evidence="6">
        <name>Ca(2+)</name>
        <dbReference type="ChEBI" id="CHEBI:29108"/>
    </cofactor>
    <text evidence="6">Binds 1 Ca(2+) ion per dimer.</text>
</comment>
<dbReference type="KEGG" id="chyd:H4K34_13795"/>
<dbReference type="PANTHER" id="PTHR34218">
    <property type="entry name" value="PEPTIDASE S45 PENICILLIN AMIDASE"/>
    <property type="match status" value="1"/>
</dbReference>
<dbReference type="InterPro" id="IPR029055">
    <property type="entry name" value="Ntn_hydrolases_N"/>
</dbReference>
<dbReference type="Proteomes" id="UP000516305">
    <property type="component" value="Chromosome"/>
</dbReference>
<protein>
    <submittedName>
        <fullName evidence="7">Penicillin acylase family protein</fullName>
    </submittedName>
</protein>
<organism evidence="7 8">
    <name type="scientific">Croceimicrobium hydrocarbonivorans</name>
    <dbReference type="NCBI Taxonomy" id="2761580"/>
    <lineage>
        <taxon>Bacteria</taxon>
        <taxon>Pseudomonadati</taxon>
        <taxon>Bacteroidota</taxon>
        <taxon>Flavobacteriia</taxon>
        <taxon>Flavobacteriales</taxon>
        <taxon>Owenweeksiaceae</taxon>
        <taxon>Croceimicrobium</taxon>
    </lineage>
</organism>
<keyword evidence="6" id="KW-0479">Metal-binding</keyword>
<reference evidence="7 8" key="1">
    <citation type="submission" date="2020-08" db="EMBL/GenBank/DDBJ databases">
        <title>Croceimicrobium hydrocarbonivorans gen. nov., sp. nov., a novel marine bacterium isolated from a bacterial consortium that degrades polyethylene terephthalate.</title>
        <authorList>
            <person name="Liu R."/>
        </authorList>
    </citation>
    <scope>NUCLEOTIDE SEQUENCE [LARGE SCALE GENOMIC DNA]</scope>
    <source>
        <strain evidence="7 8">A20-9</strain>
    </source>
</reference>
<dbReference type="InterPro" id="IPR023343">
    <property type="entry name" value="Penicillin_amidase_dom1"/>
</dbReference>
<dbReference type="Gene3D" id="2.30.120.10">
    <property type="match status" value="1"/>
</dbReference>
<feature type="active site" description="Nucleophile" evidence="5">
    <location>
        <position position="270"/>
    </location>
</feature>
<comment type="similarity">
    <text evidence="1">Belongs to the peptidase S45 family.</text>
</comment>
<evidence type="ECO:0000313" key="7">
    <source>
        <dbReference type="EMBL" id="QNR23442.1"/>
    </source>
</evidence>
<dbReference type="InterPro" id="IPR043146">
    <property type="entry name" value="Penicillin_amidase_N_B-knob"/>
</dbReference>
<dbReference type="InterPro" id="IPR014395">
    <property type="entry name" value="Pen/GL7ACA/AHL_acylase"/>
</dbReference>
<dbReference type="GO" id="GO:0017000">
    <property type="term" value="P:antibiotic biosynthetic process"/>
    <property type="evidence" value="ECO:0007669"/>
    <property type="project" value="InterPro"/>
</dbReference>
<dbReference type="GO" id="GO:0046872">
    <property type="term" value="F:metal ion binding"/>
    <property type="evidence" value="ECO:0007669"/>
    <property type="project" value="UniProtKB-KW"/>
</dbReference>
<dbReference type="RefSeq" id="WP_210757973.1">
    <property type="nucleotide sequence ID" value="NZ_CP060139.1"/>
</dbReference>
<dbReference type="PIRSF" id="PIRSF001227">
    <property type="entry name" value="Pen_acylase"/>
    <property type="match status" value="1"/>
</dbReference>
<evidence type="ECO:0000313" key="8">
    <source>
        <dbReference type="Proteomes" id="UP000516305"/>
    </source>
</evidence>
<feature type="binding site" evidence="6">
    <location>
        <position position="342"/>
    </location>
    <ligand>
        <name>Ca(2+)</name>
        <dbReference type="ChEBI" id="CHEBI:29108"/>
    </ligand>
</feature>
<dbReference type="AlphaFoldDB" id="A0A7H0VCJ4"/>
<dbReference type="GO" id="GO:0016811">
    <property type="term" value="F:hydrolase activity, acting on carbon-nitrogen (but not peptide) bonds, in linear amides"/>
    <property type="evidence" value="ECO:0007669"/>
    <property type="project" value="InterPro"/>
</dbReference>
<evidence type="ECO:0000256" key="3">
    <source>
        <dbReference type="ARBA" id="ARBA00022801"/>
    </source>
</evidence>
<proteinExistence type="inferred from homology"/>
<evidence type="ECO:0000256" key="6">
    <source>
        <dbReference type="PIRSR" id="PIRSR001227-2"/>
    </source>
</evidence>
<dbReference type="SUPFAM" id="SSF56235">
    <property type="entry name" value="N-terminal nucleophile aminohydrolases (Ntn hydrolases)"/>
    <property type="match status" value="1"/>
</dbReference>
<name>A0A7H0VCJ4_9FLAO</name>
<evidence type="ECO:0000256" key="4">
    <source>
        <dbReference type="ARBA" id="ARBA00023145"/>
    </source>
</evidence>
<gene>
    <name evidence="7" type="ORF">H4K34_13795</name>
</gene>
<keyword evidence="2" id="KW-0732">Signal</keyword>
<sequence>MRNWIWLIVAGLWIALLSIPWPGLPKLLEFFIYPTSVLQVSLEDEDRNFSGSEYPGLRISYDERGVPHLFADSEAELAYGMGFTHAKDRQFQLEMLRRTVKGRLCEVAGWRAVKSDRFWLKFDFDQKSKEAFEKLKNEDPELASVFEAYAKGFNFYLQQQKSGERPPEFHLLGFEPTPMEPHDPIILIRYMDKVLNYSENDLKFSALQKYLPQNLIEYYYPWKRDYIFPIYPEISQVDTINPRQGLRTYIPESDFDSAQVRRAADNEVGSNNWSVAASKSSTGNAFLCNDTHLSLDLPGTWYEVHQVVAGKVAHGFSIPGAPFIISGFTNKVAWGMTNATWDLTEFYKLELNDDRQYKLDGQWEDLIPRTVEFPVKDRENASFVYYDTYFGPLDSVEGDFLATQWVAQNFESSELRAFLDVRRSNNMEEAYQALQNFGHPPQNFVLADNQGNIGMVTSGFALMHDQPRRGIVNANRSNDKARFKHMGRKLYVLNPEKGWNHSANQHQVVGEISPYLNTLFSPSARGRRISEMLMEKPKIDRDHLKKMHGDIIDGEWPLLKDIMINSSPEIFLPYLENWAGNCDEESEAATIYSVFKTAILDTINSQLLGDFDFPPPADRMLYLLYQNKPIPIGSGQNLSRDELVDAAWAGTVKYLGDYYGYNPKLWQYGKYHKIYFRHLLRLMPFNHTPFPAKGSPRTVNVSSHLPGTHGPSMRTLVELTSSNPIAETVLAGGQSGIPGHQHYTDQISDWYNIHYHKINWIESPEQSPWSVTYKFD</sequence>
<keyword evidence="8" id="KW-1185">Reference proteome</keyword>
<evidence type="ECO:0000256" key="2">
    <source>
        <dbReference type="ARBA" id="ARBA00022729"/>
    </source>
</evidence>
<dbReference type="Gene3D" id="3.60.20.10">
    <property type="entry name" value="Glutamine Phosphoribosylpyrophosphate, subunit 1, domain 1"/>
    <property type="match status" value="1"/>
</dbReference>
<dbReference type="Pfam" id="PF01804">
    <property type="entry name" value="Penicil_amidase"/>
    <property type="match status" value="1"/>
</dbReference>
<dbReference type="Gene3D" id="1.10.1400.10">
    <property type="match status" value="1"/>
</dbReference>
<accession>A0A7H0VCJ4</accession>
<dbReference type="InterPro" id="IPR002692">
    <property type="entry name" value="S45"/>
</dbReference>
<keyword evidence="4" id="KW-0865">Zymogen</keyword>
<dbReference type="PANTHER" id="PTHR34218:SF3">
    <property type="entry name" value="ACYL-HOMOSERINE LACTONE ACYLASE PVDQ"/>
    <property type="match status" value="1"/>
</dbReference>